<organism evidence="1 2">
    <name type="scientific">Nephila pilipes</name>
    <name type="common">Giant wood spider</name>
    <name type="synonym">Nephila maculata</name>
    <dbReference type="NCBI Taxonomy" id="299642"/>
    <lineage>
        <taxon>Eukaryota</taxon>
        <taxon>Metazoa</taxon>
        <taxon>Ecdysozoa</taxon>
        <taxon>Arthropoda</taxon>
        <taxon>Chelicerata</taxon>
        <taxon>Arachnida</taxon>
        <taxon>Araneae</taxon>
        <taxon>Araneomorphae</taxon>
        <taxon>Entelegynae</taxon>
        <taxon>Araneoidea</taxon>
        <taxon>Nephilidae</taxon>
        <taxon>Nephila</taxon>
    </lineage>
</organism>
<dbReference type="EMBL" id="BMAW01032310">
    <property type="protein sequence ID" value="GFU25015.1"/>
    <property type="molecule type" value="Genomic_DNA"/>
</dbReference>
<dbReference type="AlphaFoldDB" id="A0A8X6UIR6"/>
<evidence type="ECO:0000313" key="1">
    <source>
        <dbReference type="EMBL" id="GFU25015.1"/>
    </source>
</evidence>
<comment type="caution">
    <text evidence="1">The sequence shown here is derived from an EMBL/GenBank/DDBJ whole genome shotgun (WGS) entry which is preliminary data.</text>
</comment>
<sequence>MCASTSADGLLRARLGASPLCLPQELSEKRFLCTFRLSRSLFLVEHRAWRNLSSSWPSFSLLLGRLRLWDSSFLLCKISLKT</sequence>
<accession>A0A8X6UIR6</accession>
<evidence type="ECO:0000313" key="2">
    <source>
        <dbReference type="Proteomes" id="UP000887013"/>
    </source>
</evidence>
<name>A0A8X6UIR6_NEPPI</name>
<proteinExistence type="predicted"/>
<dbReference type="Proteomes" id="UP000887013">
    <property type="component" value="Unassembled WGS sequence"/>
</dbReference>
<protein>
    <submittedName>
        <fullName evidence="1">Uncharacterized protein</fullName>
    </submittedName>
</protein>
<reference evidence="1" key="1">
    <citation type="submission" date="2020-08" db="EMBL/GenBank/DDBJ databases">
        <title>Multicomponent nature underlies the extraordinary mechanical properties of spider dragline silk.</title>
        <authorList>
            <person name="Kono N."/>
            <person name="Nakamura H."/>
            <person name="Mori M."/>
            <person name="Yoshida Y."/>
            <person name="Ohtoshi R."/>
            <person name="Malay A.D."/>
            <person name="Moran D.A.P."/>
            <person name="Tomita M."/>
            <person name="Numata K."/>
            <person name="Arakawa K."/>
        </authorList>
    </citation>
    <scope>NUCLEOTIDE SEQUENCE</scope>
</reference>
<keyword evidence="2" id="KW-1185">Reference proteome</keyword>
<gene>
    <name evidence="1" type="ORF">NPIL_180271</name>
</gene>